<dbReference type="GO" id="GO:0009103">
    <property type="term" value="P:lipopolysaccharide biosynthetic process"/>
    <property type="evidence" value="ECO:0007669"/>
    <property type="project" value="TreeGrafter"/>
</dbReference>
<evidence type="ECO:0000256" key="1">
    <source>
        <dbReference type="ARBA" id="ARBA00022679"/>
    </source>
</evidence>
<keyword evidence="4" id="KW-1185">Reference proteome</keyword>
<dbReference type="GO" id="GO:0016757">
    <property type="term" value="F:glycosyltransferase activity"/>
    <property type="evidence" value="ECO:0007669"/>
    <property type="project" value="InterPro"/>
</dbReference>
<sequence>MKKITFLSTYSLNEPVLRNRITPFINLALERNASVTLVNPKGGSYGEIERFRHKALDAEQANKGNFFIRAWKELRLARKVLKSTPHGTECICITIPSMFLLFLFNPSIAKVSLLDVRDITWEYLSDKSFFSRFIKKVFRYFAKRRLVFFDYISVTNNAEKKYLIEEMGVDLNKVVLCPNGISLKQFAQVQAVTEASDANECERKQVLYIGNVGVAQNLRTFIEAAKECPEVDFVVVGKGSEFDRIQEEAKGIANVFLKGRVDWSEIPKFYQKSDVLWAQLTPEFAGAVPSKLYEYLATGKRVVYGGEGQAISVLSEFQDVEIIPPNQPSVLVATIKQLVEGTERSQLNFYNREIIKKKYIREDGVNSFYRMVFNED</sequence>
<dbReference type="Pfam" id="PF00534">
    <property type="entry name" value="Glycos_transf_1"/>
    <property type="match status" value="1"/>
</dbReference>
<name>A0A837NFW9_9GAMM</name>
<feature type="domain" description="Glycosyl transferase family 1" evidence="2">
    <location>
        <begin position="202"/>
        <end position="344"/>
    </location>
</feature>
<evidence type="ECO:0000259" key="2">
    <source>
        <dbReference type="Pfam" id="PF00534"/>
    </source>
</evidence>
<dbReference type="Gene3D" id="3.40.50.2000">
    <property type="entry name" value="Glycogen Phosphorylase B"/>
    <property type="match status" value="1"/>
</dbReference>
<dbReference type="PANTHER" id="PTHR46401:SF2">
    <property type="entry name" value="GLYCOSYLTRANSFERASE WBBK-RELATED"/>
    <property type="match status" value="1"/>
</dbReference>
<dbReference type="EMBL" id="LHSG01000015">
    <property type="protein sequence ID" value="KPD22098.1"/>
    <property type="molecule type" value="Genomic_DNA"/>
</dbReference>
<keyword evidence="1" id="KW-0808">Transferase</keyword>
<organism evidence="3 4">
    <name type="scientific">Idiomarina zobellii</name>
    <dbReference type="NCBI Taxonomy" id="86103"/>
    <lineage>
        <taxon>Bacteria</taxon>
        <taxon>Pseudomonadati</taxon>
        <taxon>Pseudomonadota</taxon>
        <taxon>Gammaproteobacteria</taxon>
        <taxon>Alteromonadales</taxon>
        <taxon>Idiomarinaceae</taxon>
        <taxon>Idiomarina</taxon>
    </lineage>
</organism>
<dbReference type="RefSeq" id="WP_053954381.1">
    <property type="nucleotide sequence ID" value="NZ_FNCB01000016.1"/>
</dbReference>
<protein>
    <recommendedName>
        <fullName evidence="2">Glycosyl transferase family 1 domain-containing protein</fullName>
    </recommendedName>
</protein>
<dbReference type="SUPFAM" id="SSF53756">
    <property type="entry name" value="UDP-Glycosyltransferase/glycogen phosphorylase"/>
    <property type="match status" value="1"/>
</dbReference>
<dbReference type="InterPro" id="IPR001296">
    <property type="entry name" value="Glyco_trans_1"/>
</dbReference>
<reference evidence="3 4" key="1">
    <citation type="submission" date="2015-08" db="EMBL/GenBank/DDBJ databases">
        <title>Genome sequencing and assembly of the deep-sea bacterium Idiomarina zobellii.</title>
        <authorList>
            <person name="Mithoefer S.D."/>
            <person name="Rheaume B.A."/>
            <person name="MacLea K.S."/>
        </authorList>
    </citation>
    <scope>NUCLEOTIDE SEQUENCE [LARGE SCALE GENOMIC DNA]</scope>
    <source>
        <strain evidence="3 4">KMM 231</strain>
    </source>
</reference>
<accession>A0A837NFW9</accession>
<dbReference type="PANTHER" id="PTHR46401">
    <property type="entry name" value="GLYCOSYLTRANSFERASE WBBK-RELATED"/>
    <property type="match status" value="1"/>
</dbReference>
<dbReference type="OrthoDB" id="9787293at2"/>
<comment type="caution">
    <text evidence="3">The sequence shown here is derived from an EMBL/GenBank/DDBJ whole genome shotgun (WGS) entry which is preliminary data.</text>
</comment>
<evidence type="ECO:0000313" key="4">
    <source>
        <dbReference type="Proteomes" id="UP000053030"/>
    </source>
</evidence>
<gene>
    <name evidence="3" type="ORF">AFK76_11250</name>
</gene>
<dbReference type="AlphaFoldDB" id="A0A837NFW9"/>
<proteinExistence type="predicted"/>
<evidence type="ECO:0000313" key="3">
    <source>
        <dbReference type="EMBL" id="KPD22098.1"/>
    </source>
</evidence>
<dbReference type="Proteomes" id="UP000053030">
    <property type="component" value="Unassembled WGS sequence"/>
</dbReference>